<dbReference type="InParanoid" id="M1BBW0"/>
<keyword evidence="2" id="KW-1185">Reference proteome</keyword>
<dbReference type="AlphaFoldDB" id="M1BBW0"/>
<accession>M1BBW0</accession>
<sequence length="53" mass="6310">MRYFQRSRLKKLSNKIKLSSSVYTNGDKTLGKIYNEILFKFELVHSEAGFFYL</sequence>
<dbReference type="Proteomes" id="UP000011115">
    <property type="component" value="Unassembled WGS sequence"/>
</dbReference>
<proteinExistence type="predicted"/>
<dbReference type="HOGENOM" id="CLU_3072442_0_0_1"/>
<reference evidence="2" key="1">
    <citation type="journal article" date="2011" name="Nature">
        <title>Genome sequence and analysis of the tuber crop potato.</title>
        <authorList>
            <consortium name="The Potato Genome Sequencing Consortium"/>
        </authorList>
    </citation>
    <scope>NUCLEOTIDE SEQUENCE [LARGE SCALE GENOMIC DNA]</scope>
    <source>
        <strain evidence="2">cv. DM1-3 516 R44</strain>
    </source>
</reference>
<name>M1BBW0_SOLTU</name>
<protein>
    <submittedName>
        <fullName evidence="1">Uncharacterized protein</fullName>
    </submittedName>
</protein>
<evidence type="ECO:0000313" key="1">
    <source>
        <dbReference type="EnsemblPlants" id="PGSC0003DMT400041738"/>
    </source>
</evidence>
<evidence type="ECO:0000313" key="2">
    <source>
        <dbReference type="Proteomes" id="UP000011115"/>
    </source>
</evidence>
<dbReference type="EnsemblPlants" id="PGSC0003DMT400041738">
    <property type="protein sequence ID" value="PGSC0003DMT400041738"/>
    <property type="gene ID" value="PGSC0003DMG402016183"/>
</dbReference>
<dbReference type="PaxDb" id="4113-PGSC0003DMT400041738"/>
<dbReference type="Gramene" id="PGSC0003DMT400041738">
    <property type="protein sequence ID" value="PGSC0003DMT400041738"/>
    <property type="gene ID" value="PGSC0003DMG402016183"/>
</dbReference>
<organism evidence="1 2">
    <name type="scientific">Solanum tuberosum</name>
    <name type="common">Potato</name>
    <dbReference type="NCBI Taxonomy" id="4113"/>
    <lineage>
        <taxon>Eukaryota</taxon>
        <taxon>Viridiplantae</taxon>
        <taxon>Streptophyta</taxon>
        <taxon>Embryophyta</taxon>
        <taxon>Tracheophyta</taxon>
        <taxon>Spermatophyta</taxon>
        <taxon>Magnoliopsida</taxon>
        <taxon>eudicotyledons</taxon>
        <taxon>Gunneridae</taxon>
        <taxon>Pentapetalae</taxon>
        <taxon>asterids</taxon>
        <taxon>lamiids</taxon>
        <taxon>Solanales</taxon>
        <taxon>Solanaceae</taxon>
        <taxon>Solanoideae</taxon>
        <taxon>Solaneae</taxon>
        <taxon>Solanum</taxon>
    </lineage>
</organism>
<reference evidence="1" key="2">
    <citation type="submission" date="2015-06" db="UniProtKB">
        <authorList>
            <consortium name="EnsemblPlants"/>
        </authorList>
    </citation>
    <scope>IDENTIFICATION</scope>
    <source>
        <strain evidence="1">DM1-3 516 R44</strain>
    </source>
</reference>